<feature type="domain" description="Zinc finger PHD-type" evidence="6">
    <location>
        <begin position="66"/>
        <end position="130"/>
    </location>
</feature>
<evidence type="ECO:0008006" key="9">
    <source>
        <dbReference type="Google" id="ProtNLM"/>
    </source>
</evidence>
<keyword evidence="1" id="KW-0479">Metal-binding</keyword>
<keyword evidence="4" id="KW-0862">Zinc</keyword>
<sequence>MHDDKIKSYPLVNLACAKYVEASRKPIECARQETFAAIKKEAEIKFKHEGHPQHTLTLQLRPAAFYCDACKSSDKDLFYQCDSCDFWIHKSCTSLATTIDLLHHHNHPLILIYSLPDNFYNFNYYCEFCKKYILRNDWLYHCANCRYFAHVKCALNATQHSTTRDAPGTFLGEEQVNGCLHFPMSDAFTDPLKLLHLEKVSLDDDDDGVTEISHWSHDHPLILNVEPQGNNMPNISCDDPIKAMHSPGVGLGRFNSAGSGVGQVGVTLISKMGERMREIKHFSHEEHSLMLIENWKTVEVICCYGCREPILGGFAYGCTTCSHFLHEKCANLASVINHRFHPMHPLMLVARYSNNWYCNVCGRRGLVKGFSYRCTSCDFDACTECGIAIASKEEASIKFKHEGHPQHTLTLQLRRASFCCDACLAKDEDFFYTCDNCDFWMHKTCASLPHTIDLPHHPKHPLILVYSLPDNFYNFKYYCEFCDKHIEKYGTSFVEEHVNEFMHFPMSDAFTDPLKLLHLERVSLDDNGATEVSHWSHGHPLILDVEAQGNNMPNISYGDPIEVCHGCVRPLSLPYYKCKHGCSFTLHKYCAELPLTLEHQLHLDHSLDLVDTSKDEYYYRCKCCFSIGNNFAYKCETCKFYLDVNCGFLPNTIVHKSHKHPLTQAIDPDSYCKACDLTYTGMSFACKACNFQLDMFCAIQSPHFLTHTYCKGHEIPLTYPPVEDHPEDFYCDICEKEMHPKHPLYHCNKCKNSFHIECINRIDYYANVKVEGTRTMPNHKHPLKFVRKKKTSLVNSIRLCVTREWGWAGSTRRVQGLGGLGVREGAGWAGWEKNGLATPPFLEEMSLFHFEINLKVPLISKMGERMREIKHFSHEEHPLKLIENWKTVEEICCYGCREPILGGFVYGCTPCSHFLHETCANLVPVINHHFHPLHPLTLVTRDIVSIWNCNVCDRRGLVKGFSYWCKSCDFDACTKCGIAVALKEEALIKFKHEGHPQHTLTLQLRSASFRCDACLAKDEDLFYTCDNCDFWMHKTCASLAHTIDLPHHPKHPLVLVYSLPDNFYKYRFYCEFCKKFILRNGTSLVEESANEFMHFPLSDAFVDPLKLLHLEKVSLDDDGAKEISHWSHDHPLILNVELQGNNMPNINCGDPVEVCYGCVRPLSLPYYNCKHGCSFTLHKYCTELPLTLKHQLHPDHSLDLVDTSKDKYYYKCKGCFSLGNTFVYICEICMFYLDVNCANLPNTIIHKSHKHPLTQVIDPKPGCNACDLTSSGVSFACEDCNFQLDMFCAIRSPHFLTHRYCKGHEIPLTYPPVEDHPEDFYCDICEKEMHPKLPLYHCNKCKNSFHLDCINRIDYYANFKVEGTRTMPYHKHPLISEVDQLVEVGTLGVDWSKSIKMKSVDRVVFFWASPMARDAVGDALKSFLQIWRFWYSLSYFLHFGESFGESVGDQKCTKSPILSIFSILEKLLEIGENGEKWRYMPKLCSNRFSISFSKMEKVGFAEWLMGERMEEIKHFSHEEHSLKPIENWEEVVGVRDDNDEKGEVICCFGCQEPILDGFVYGCTSCSHFLHETCANLAPVINYHFHPLHPLMLTASDGIGWSCDVCNSPISMKVFCYECNSCDYAVCAKCGIAIFLEQEAAIALAQEASVKFKHEGHPQHTLTLQLRSASFCCDACFVKDEDLFYQCDSCDFWMHKTCASLAHTIDLPHHPNHPLVLVYSLPDNFYNFFYYCEFCTKRIQIKGTSLVEEHVNEFMHFPLSDAFTDPLQLLHLEKVSLDDDGAIEISHWSHDHPLILNVEPRGNNMPNISCGVPIEVCNGCVRPLSLPYYSCKHGCSFTLHTYCAELPLTLKHQLHPHHSLDLVNTYEDEYYYECDGCFSQGNNFVYKCETCKFYLDVNCGFLPNIIKHNSHKHPLTQVIDPKSCCKACNSTSTASEDPRLKIRLSQRTYTLMVLMFFNGKHEAITFPLYKFFKPVAPRSIMSSYLS</sequence>
<dbReference type="SMART" id="SM00109">
    <property type="entry name" value="C1"/>
    <property type="match status" value="3"/>
</dbReference>
<gene>
    <name evidence="7" type="ORF">OSB04_031504</name>
</gene>
<dbReference type="InterPro" id="IPR046349">
    <property type="entry name" value="C1-like_sf"/>
</dbReference>
<keyword evidence="2" id="KW-0677">Repeat</keyword>
<protein>
    <recommendedName>
        <fullName evidence="9">Phorbol-ester/DAG-type domain-containing protein</fullName>
    </recommendedName>
</protein>
<proteinExistence type="predicted"/>
<evidence type="ECO:0000259" key="5">
    <source>
        <dbReference type="SMART" id="SM00109"/>
    </source>
</evidence>
<feature type="domain" description="Phorbol-ester/DAG-type" evidence="5">
    <location>
        <begin position="54"/>
        <end position="98"/>
    </location>
</feature>
<evidence type="ECO:0000256" key="2">
    <source>
        <dbReference type="ARBA" id="ARBA00022737"/>
    </source>
</evidence>
<dbReference type="PANTHER" id="PTHR32410:SF216">
    <property type="entry name" value="PHORBOL-ESTER_DAG-TYPE DOMAIN-CONTAINING PROTEIN"/>
    <property type="match status" value="1"/>
</dbReference>
<accession>A0AA38SMR9</accession>
<feature type="domain" description="Zinc finger PHD-type" evidence="6">
    <location>
        <begin position="1010"/>
        <end position="1074"/>
    </location>
</feature>
<keyword evidence="8" id="KW-1185">Reference proteome</keyword>
<dbReference type="InterPro" id="IPR053192">
    <property type="entry name" value="Vacuole_Formation_Reg"/>
</dbReference>
<feature type="domain" description="Phorbol-ester/DAG-type" evidence="5">
    <location>
        <begin position="293"/>
        <end position="335"/>
    </location>
</feature>
<dbReference type="SMART" id="SM00249">
    <property type="entry name" value="PHD"/>
    <property type="match status" value="10"/>
</dbReference>
<organism evidence="7 8">
    <name type="scientific">Centaurea solstitialis</name>
    <name type="common">yellow star-thistle</name>
    <dbReference type="NCBI Taxonomy" id="347529"/>
    <lineage>
        <taxon>Eukaryota</taxon>
        <taxon>Viridiplantae</taxon>
        <taxon>Streptophyta</taxon>
        <taxon>Embryophyta</taxon>
        <taxon>Tracheophyta</taxon>
        <taxon>Spermatophyta</taxon>
        <taxon>Magnoliopsida</taxon>
        <taxon>eudicotyledons</taxon>
        <taxon>Gunneridae</taxon>
        <taxon>Pentapetalae</taxon>
        <taxon>asterids</taxon>
        <taxon>campanulids</taxon>
        <taxon>Asterales</taxon>
        <taxon>Asteraceae</taxon>
        <taxon>Carduoideae</taxon>
        <taxon>Cardueae</taxon>
        <taxon>Centaureinae</taxon>
        <taxon>Centaurea</taxon>
    </lineage>
</organism>
<dbReference type="InterPro" id="IPR004146">
    <property type="entry name" value="DC1"/>
</dbReference>
<dbReference type="InterPro" id="IPR001965">
    <property type="entry name" value="Znf_PHD"/>
</dbReference>
<dbReference type="PANTHER" id="PTHR32410">
    <property type="entry name" value="CYSTEINE/HISTIDINE-RICH C1 DOMAIN FAMILY PROTEIN"/>
    <property type="match status" value="1"/>
</dbReference>
<feature type="domain" description="Zinc finger PHD-type" evidence="6">
    <location>
        <begin position="1321"/>
        <end position="1371"/>
    </location>
</feature>
<evidence type="ECO:0000256" key="1">
    <source>
        <dbReference type="ARBA" id="ARBA00022723"/>
    </source>
</evidence>
<reference evidence="7" key="1">
    <citation type="submission" date="2023-03" db="EMBL/GenBank/DDBJ databases">
        <title>Chromosome-scale reference genome and RAD-based genetic map of yellow starthistle (Centaurea solstitialis) reveal putative structural variation and QTLs associated with invader traits.</title>
        <authorList>
            <person name="Reatini B."/>
            <person name="Cang F.A."/>
            <person name="Jiang Q."/>
            <person name="Mckibben M.T.W."/>
            <person name="Barker M.S."/>
            <person name="Rieseberg L.H."/>
            <person name="Dlugosch K.M."/>
        </authorList>
    </citation>
    <scope>NUCLEOTIDE SEQUENCE</scope>
    <source>
        <strain evidence="7">CAN-66</strain>
        <tissue evidence="7">Leaf</tissue>
    </source>
</reference>
<feature type="domain" description="Zinc finger PHD-type" evidence="6">
    <location>
        <begin position="730"/>
        <end position="780"/>
    </location>
</feature>
<feature type="domain" description="Phorbol-ester/DAG-type" evidence="5">
    <location>
        <begin position="103"/>
        <end position="159"/>
    </location>
</feature>
<dbReference type="InterPro" id="IPR002219">
    <property type="entry name" value="PKC_DAG/PE"/>
</dbReference>
<feature type="domain" description="Zinc finger PHD-type" evidence="6">
    <location>
        <begin position="892"/>
        <end position="953"/>
    </location>
</feature>
<feature type="domain" description="Zinc finger PHD-type" evidence="6">
    <location>
        <begin position="1671"/>
        <end position="1735"/>
    </location>
</feature>
<feature type="domain" description="Zinc finger PHD-type" evidence="6">
    <location>
        <begin position="302"/>
        <end position="362"/>
    </location>
</feature>
<dbReference type="Gene3D" id="3.30.40.10">
    <property type="entry name" value="Zinc/RING finger domain, C3HC4 (zinc finger)"/>
    <property type="match status" value="2"/>
</dbReference>
<dbReference type="InterPro" id="IPR013083">
    <property type="entry name" value="Znf_RING/FYVE/PHD"/>
</dbReference>
<name>A0AA38SMR9_9ASTR</name>
<feature type="domain" description="Zinc finger PHD-type" evidence="6">
    <location>
        <begin position="1815"/>
        <end position="1891"/>
    </location>
</feature>
<dbReference type="Proteomes" id="UP001172457">
    <property type="component" value="Chromosome 8"/>
</dbReference>
<feature type="domain" description="Zinc finger PHD-type" evidence="6">
    <location>
        <begin position="1546"/>
        <end position="1606"/>
    </location>
</feature>
<feature type="domain" description="Zinc finger PHD-type" evidence="6">
    <location>
        <begin position="419"/>
        <end position="483"/>
    </location>
</feature>
<evidence type="ECO:0000259" key="6">
    <source>
        <dbReference type="SMART" id="SM00249"/>
    </source>
</evidence>
<dbReference type="Pfam" id="PF03107">
    <property type="entry name" value="C1_2"/>
    <property type="match status" value="13"/>
</dbReference>
<dbReference type="SUPFAM" id="SSF57889">
    <property type="entry name" value="Cysteine-rich domain"/>
    <property type="match status" value="13"/>
</dbReference>
<evidence type="ECO:0000256" key="3">
    <source>
        <dbReference type="ARBA" id="ARBA00022771"/>
    </source>
</evidence>
<dbReference type="GO" id="GO:0008270">
    <property type="term" value="F:zinc ion binding"/>
    <property type="evidence" value="ECO:0007669"/>
    <property type="project" value="UniProtKB-KW"/>
</dbReference>
<keyword evidence="3" id="KW-0863">Zinc-finger</keyword>
<comment type="caution">
    <text evidence="7">The sequence shown here is derived from an EMBL/GenBank/DDBJ whole genome shotgun (WGS) entry which is preliminary data.</text>
</comment>
<evidence type="ECO:0000256" key="4">
    <source>
        <dbReference type="ARBA" id="ARBA00022833"/>
    </source>
</evidence>
<evidence type="ECO:0000313" key="8">
    <source>
        <dbReference type="Proteomes" id="UP001172457"/>
    </source>
</evidence>
<dbReference type="EMBL" id="JARYMX010000008">
    <property type="protein sequence ID" value="KAJ9538771.1"/>
    <property type="molecule type" value="Genomic_DNA"/>
</dbReference>
<evidence type="ECO:0000313" key="7">
    <source>
        <dbReference type="EMBL" id="KAJ9538771.1"/>
    </source>
</evidence>